<evidence type="ECO:0000256" key="7">
    <source>
        <dbReference type="SAM" id="MobiDB-lite"/>
    </source>
</evidence>
<feature type="domain" description="Glycosyl transferase 64" evidence="8">
    <location>
        <begin position="46"/>
        <end position="219"/>
    </location>
</feature>
<evidence type="ECO:0000256" key="2">
    <source>
        <dbReference type="ARBA" id="ARBA00022679"/>
    </source>
</evidence>
<dbReference type="GO" id="GO:0005829">
    <property type="term" value="C:cytosol"/>
    <property type="evidence" value="ECO:0007669"/>
    <property type="project" value="TreeGrafter"/>
</dbReference>
<feature type="compositionally biased region" description="Basic and acidic residues" evidence="7">
    <location>
        <begin position="331"/>
        <end position="340"/>
    </location>
</feature>
<feature type="compositionally biased region" description="Acidic residues" evidence="7">
    <location>
        <begin position="306"/>
        <end position="317"/>
    </location>
</feature>
<dbReference type="CDD" id="cd02430">
    <property type="entry name" value="PTH2"/>
    <property type="match status" value="1"/>
</dbReference>
<accession>A0A8H4UH87</accession>
<comment type="catalytic activity">
    <reaction evidence="6">
        <text>an N-acyl-L-alpha-aminoacyl-tRNA + H2O = an N-acyl-L-amino acid + a tRNA + H(+)</text>
        <dbReference type="Rhea" id="RHEA:54448"/>
        <dbReference type="Rhea" id="RHEA-COMP:10123"/>
        <dbReference type="Rhea" id="RHEA-COMP:13883"/>
        <dbReference type="ChEBI" id="CHEBI:15377"/>
        <dbReference type="ChEBI" id="CHEBI:15378"/>
        <dbReference type="ChEBI" id="CHEBI:59874"/>
        <dbReference type="ChEBI" id="CHEBI:78442"/>
        <dbReference type="ChEBI" id="CHEBI:138191"/>
        <dbReference type="EC" id="3.1.1.29"/>
    </reaction>
</comment>
<dbReference type="Pfam" id="PF09258">
    <property type="entry name" value="Glyco_transf_64"/>
    <property type="match status" value="1"/>
</dbReference>
<dbReference type="InterPro" id="IPR029044">
    <property type="entry name" value="Nucleotide-diphossugar_trans"/>
</dbReference>
<dbReference type="InterPro" id="IPR015338">
    <property type="entry name" value="GT64_dom"/>
</dbReference>
<comment type="similarity">
    <text evidence="5">Belongs to the PTH2 family.</text>
</comment>
<dbReference type="SUPFAM" id="SSF102462">
    <property type="entry name" value="Peptidyl-tRNA hydrolase II"/>
    <property type="match status" value="1"/>
</dbReference>
<dbReference type="Gene3D" id="3.90.550.10">
    <property type="entry name" value="Spore Coat Polysaccharide Biosynthesis Protein SpsA, Chain A"/>
    <property type="match status" value="1"/>
</dbReference>
<comment type="caution">
    <text evidence="9">The sequence shown here is derived from an EMBL/GenBank/DDBJ whole genome shotgun (WGS) entry which is preliminary data.</text>
</comment>
<reference evidence="9" key="2">
    <citation type="submission" date="2020-05" db="EMBL/GenBank/DDBJ databases">
        <authorList>
            <person name="Kim H.-S."/>
            <person name="Proctor R.H."/>
            <person name="Brown D.W."/>
        </authorList>
    </citation>
    <scope>NUCLEOTIDE SEQUENCE</scope>
    <source>
        <strain evidence="9">NRRL 22465</strain>
    </source>
</reference>
<keyword evidence="10" id="KW-1185">Reference proteome</keyword>
<dbReference type="GO" id="GO:0016757">
    <property type="term" value="F:glycosyltransferase activity"/>
    <property type="evidence" value="ECO:0007669"/>
    <property type="project" value="InterPro"/>
</dbReference>
<name>A0A8H4UH87_9HYPO</name>
<organism evidence="9 10">
    <name type="scientific">Fusarium zealandicum</name>
    <dbReference type="NCBI Taxonomy" id="1053134"/>
    <lineage>
        <taxon>Eukaryota</taxon>
        <taxon>Fungi</taxon>
        <taxon>Dikarya</taxon>
        <taxon>Ascomycota</taxon>
        <taxon>Pezizomycotina</taxon>
        <taxon>Sordariomycetes</taxon>
        <taxon>Hypocreomycetidae</taxon>
        <taxon>Hypocreales</taxon>
        <taxon>Nectriaceae</taxon>
        <taxon>Fusarium</taxon>
        <taxon>Fusarium staphyleae species complex</taxon>
    </lineage>
</organism>
<proteinExistence type="inferred from homology"/>
<evidence type="ECO:0000256" key="5">
    <source>
        <dbReference type="ARBA" id="ARBA00038050"/>
    </source>
</evidence>
<evidence type="ECO:0000256" key="6">
    <source>
        <dbReference type="ARBA" id="ARBA00048707"/>
    </source>
</evidence>
<dbReference type="EC" id="3.1.1.29" evidence="1"/>
<evidence type="ECO:0000259" key="8">
    <source>
        <dbReference type="Pfam" id="PF09258"/>
    </source>
</evidence>
<keyword evidence="4" id="KW-1015">Disulfide bond</keyword>
<dbReference type="Pfam" id="PF01981">
    <property type="entry name" value="PTH2"/>
    <property type="match status" value="1"/>
</dbReference>
<dbReference type="GO" id="GO:0004045">
    <property type="term" value="F:peptidyl-tRNA hydrolase activity"/>
    <property type="evidence" value="ECO:0007669"/>
    <property type="project" value="UniProtKB-EC"/>
</dbReference>
<dbReference type="InterPro" id="IPR002833">
    <property type="entry name" value="PTH2"/>
</dbReference>
<dbReference type="InterPro" id="IPR023476">
    <property type="entry name" value="Pep_tRNA_hydro_II_dom_sf"/>
</dbReference>
<dbReference type="OrthoDB" id="1733656at2759"/>
<dbReference type="NCBIfam" id="NF003314">
    <property type="entry name" value="PRK04322.1"/>
    <property type="match status" value="1"/>
</dbReference>
<gene>
    <name evidence="9" type="ORF">FZEAL_7136</name>
</gene>
<dbReference type="FunFam" id="3.40.1490.10:FF:000001">
    <property type="entry name" value="Peptidyl-tRNA hydrolase 2"/>
    <property type="match status" value="1"/>
</dbReference>
<dbReference type="PANTHER" id="PTHR12649">
    <property type="entry name" value="PEPTIDYL-TRNA HYDROLASE 2"/>
    <property type="match status" value="1"/>
</dbReference>
<evidence type="ECO:0000256" key="4">
    <source>
        <dbReference type="ARBA" id="ARBA00023157"/>
    </source>
</evidence>
<evidence type="ECO:0000313" key="10">
    <source>
        <dbReference type="Proteomes" id="UP000635477"/>
    </source>
</evidence>
<reference evidence="9" key="1">
    <citation type="journal article" date="2020" name="BMC Genomics">
        <title>Correction to: Identification and distribution of gene clusters required for synthesis of sphingolipid metabolism inhibitors in diverse species of the filamentous fungus Fusarium.</title>
        <authorList>
            <person name="Kim H.S."/>
            <person name="Lohmar J.M."/>
            <person name="Busman M."/>
            <person name="Brown D.W."/>
            <person name="Naumann T.A."/>
            <person name="Divon H.H."/>
            <person name="Lysoe E."/>
            <person name="Uhlig S."/>
            <person name="Proctor R.H."/>
        </authorList>
    </citation>
    <scope>NUCLEOTIDE SEQUENCE</scope>
    <source>
        <strain evidence="9">NRRL 22465</strain>
    </source>
</reference>
<evidence type="ECO:0000313" key="9">
    <source>
        <dbReference type="EMBL" id="KAF4976158.1"/>
    </source>
</evidence>
<dbReference type="Proteomes" id="UP000635477">
    <property type="component" value="Unassembled WGS sequence"/>
</dbReference>
<keyword evidence="3" id="KW-0378">Hydrolase</keyword>
<dbReference type="EMBL" id="JABEYC010000565">
    <property type="protein sequence ID" value="KAF4976158.1"/>
    <property type="molecule type" value="Genomic_DNA"/>
</dbReference>
<feature type="region of interest" description="Disordered" evidence="7">
    <location>
        <begin position="300"/>
        <end position="340"/>
    </location>
</feature>
<dbReference type="Gene3D" id="3.40.1490.10">
    <property type="entry name" value="Bit1"/>
    <property type="match status" value="1"/>
</dbReference>
<keyword evidence="2" id="KW-0808">Transferase</keyword>
<evidence type="ECO:0000256" key="1">
    <source>
        <dbReference type="ARBA" id="ARBA00013260"/>
    </source>
</evidence>
<sequence length="481" mass="53771">MHINADEPITVTTSLVLQTYRRPKELANTLKPILNEDTPSSRGAQDAALNEKLWPDLDYKYQALLLSDDDVYYQPKDLEFVFQSWRKFGRIRLVEALARCYLIDASGDREYIICTNRKGRDDYTMILTNLTFSLISFLDYYSPNDAVVDRVREYVDQDFNCEDIAFSYVHSLLTVEGPLLISGHDIYVNLAPSQGISRKKGHMKARSQYVTDFSENFGFIAAPRDVTSINLAPSPNSQHHISKNLPHLPQKPATMPDQGEQTGVIISTAIVALITGYAFGVFTTRGYLISPDLAEERRRNLHDPVESDESEIDEDDSLLDHAPNWTNGADADQKQGLRNRMKEKAPIVEEKTPVVQDNGEECKLVLVVRTDLGMTKGKIAAQCSHATLACYKTLSHAPADSPQRKLLKRWERLGQAKIAVQVKSQDEILELRRKARSLGLTAEVIQDAGRTQIEAGSMTVLGVGPAPRSIVDQITGGLKLL</sequence>
<dbReference type="NCBIfam" id="TIGR00283">
    <property type="entry name" value="arch_pth2"/>
    <property type="match status" value="1"/>
</dbReference>
<dbReference type="PANTHER" id="PTHR12649:SF11">
    <property type="entry name" value="PEPTIDYL-TRNA HYDROLASE 2, MITOCHONDRIAL"/>
    <property type="match status" value="1"/>
</dbReference>
<dbReference type="GO" id="GO:0016020">
    <property type="term" value="C:membrane"/>
    <property type="evidence" value="ECO:0007669"/>
    <property type="project" value="InterPro"/>
</dbReference>
<evidence type="ECO:0000256" key="3">
    <source>
        <dbReference type="ARBA" id="ARBA00022801"/>
    </source>
</evidence>
<protein>
    <recommendedName>
        <fullName evidence="1">peptidyl-tRNA hydrolase</fullName>
        <ecNumber evidence="1">3.1.1.29</ecNumber>
    </recommendedName>
</protein>
<dbReference type="AlphaFoldDB" id="A0A8H4UH87"/>
<feature type="region of interest" description="Disordered" evidence="7">
    <location>
        <begin position="235"/>
        <end position="257"/>
    </location>
</feature>